<reference evidence="2 3" key="1">
    <citation type="submission" date="2024-01" db="EMBL/GenBank/DDBJ databases">
        <title>The genomes of 5 underutilized Papilionoideae crops provide insights into root nodulation and disease resistanc.</title>
        <authorList>
            <person name="Yuan L."/>
        </authorList>
    </citation>
    <scope>NUCLEOTIDE SEQUENCE [LARGE SCALE GENOMIC DNA]</scope>
    <source>
        <strain evidence="2">ZHUSHIDOU_FW_LH</strain>
        <tissue evidence="2">Leaf</tissue>
    </source>
</reference>
<dbReference type="Proteomes" id="UP001372338">
    <property type="component" value="Unassembled WGS sequence"/>
</dbReference>
<comment type="caution">
    <text evidence="2">The sequence shown here is derived from an EMBL/GenBank/DDBJ whole genome shotgun (WGS) entry which is preliminary data.</text>
</comment>
<protein>
    <submittedName>
        <fullName evidence="2">Uncharacterized protein</fullName>
    </submittedName>
</protein>
<dbReference type="EMBL" id="JAYWIO010000005">
    <property type="protein sequence ID" value="KAK7259241.1"/>
    <property type="molecule type" value="Genomic_DNA"/>
</dbReference>
<dbReference type="AlphaFoldDB" id="A0AAN9I3M4"/>
<keyword evidence="3" id="KW-1185">Reference proteome</keyword>
<evidence type="ECO:0000313" key="2">
    <source>
        <dbReference type="EMBL" id="KAK7259241.1"/>
    </source>
</evidence>
<sequence>MHQALQQTLEFEDELAEKFWGGTQNKEIGNEIEEIGRGANSSSVLNKTPQKSEIRLSTIEPTLQQGPDQPTLSLVLKLSSTQPSLTLARCRSPSLNQYRRSPVALPFLNQRCCLSLFCRSTRFQAHQPASMTTEERTGAMECKPGTKGGLLKSKLRQLSEDSATTLFNGQEIRKQ</sequence>
<gene>
    <name evidence="2" type="ORF">RIF29_24842</name>
</gene>
<proteinExistence type="predicted"/>
<feature type="region of interest" description="Disordered" evidence="1">
    <location>
        <begin position="129"/>
        <end position="148"/>
    </location>
</feature>
<evidence type="ECO:0000256" key="1">
    <source>
        <dbReference type="SAM" id="MobiDB-lite"/>
    </source>
</evidence>
<evidence type="ECO:0000313" key="3">
    <source>
        <dbReference type="Proteomes" id="UP001372338"/>
    </source>
</evidence>
<organism evidence="2 3">
    <name type="scientific">Crotalaria pallida</name>
    <name type="common">Smooth rattlebox</name>
    <name type="synonym">Crotalaria striata</name>
    <dbReference type="NCBI Taxonomy" id="3830"/>
    <lineage>
        <taxon>Eukaryota</taxon>
        <taxon>Viridiplantae</taxon>
        <taxon>Streptophyta</taxon>
        <taxon>Embryophyta</taxon>
        <taxon>Tracheophyta</taxon>
        <taxon>Spermatophyta</taxon>
        <taxon>Magnoliopsida</taxon>
        <taxon>eudicotyledons</taxon>
        <taxon>Gunneridae</taxon>
        <taxon>Pentapetalae</taxon>
        <taxon>rosids</taxon>
        <taxon>fabids</taxon>
        <taxon>Fabales</taxon>
        <taxon>Fabaceae</taxon>
        <taxon>Papilionoideae</taxon>
        <taxon>50 kb inversion clade</taxon>
        <taxon>genistoids sensu lato</taxon>
        <taxon>core genistoids</taxon>
        <taxon>Crotalarieae</taxon>
        <taxon>Crotalaria</taxon>
    </lineage>
</organism>
<accession>A0AAN9I3M4</accession>
<name>A0AAN9I3M4_CROPI</name>